<evidence type="ECO:0000313" key="6">
    <source>
        <dbReference type="Proteomes" id="UP000185678"/>
    </source>
</evidence>
<evidence type="ECO:0000313" key="5">
    <source>
        <dbReference type="EMBL" id="SIT07596.1"/>
    </source>
</evidence>
<dbReference type="Pfam" id="PF00550">
    <property type="entry name" value="PP-binding"/>
    <property type="match status" value="1"/>
</dbReference>
<dbReference type="InterPro" id="IPR006162">
    <property type="entry name" value="Ppantetheine_attach_site"/>
</dbReference>
<feature type="domain" description="Carrier" evidence="4">
    <location>
        <begin position="1004"/>
        <end position="1080"/>
    </location>
</feature>
<dbReference type="Gene3D" id="3.30.300.30">
    <property type="match status" value="1"/>
</dbReference>
<dbReference type="PROSITE" id="PS00012">
    <property type="entry name" value="PHOSPHOPANTETHEINE"/>
    <property type="match status" value="1"/>
</dbReference>
<dbReference type="InterPro" id="IPR023213">
    <property type="entry name" value="CAT-like_dom_sf"/>
</dbReference>
<keyword evidence="6" id="KW-1185">Reference proteome</keyword>
<dbReference type="InterPro" id="IPR020845">
    <property type="entry name" value="AMP-binding_CS"/>
</dbReference>
<evidence type="ECO:0000256" key="2">
    <source>
        <dbReference type="ARBA" id="ARBA00022450"/>
    </source>
</evidence>
<dbReference type="InterPro" id="IPR009081">
    <property type="entry name" value="PP-bd_ACP"/>
</dbReference>
<dbReference type="SUPFAM" id="SSF53474">
    <property type="entry name" value="alpha/beta-Hydrolases"/>
    <property type="match status" value="1"/>
</dbReference>
<dbReference type="Pfam" id="PF00501">
    <property type="entry name" value="AMP-binding"/>
    <property type="match status" value="1"/>
</dbReference>
<dbReference type="GO" id="GO:0031177">
    <property type="term" value="F:phosphopantetheine binding"/>
    <property type="evidence" value="ECO:0007669"/>
    <property type="project" value="TreeGrafter"/>
</dbReference>
<evidence type="ECO:0000256" key="3">
    <source>
        <dbReference type="ARBA" id="ARBA00022553"/>
    </source>
</evidence>
<keyword evidence="2" id="KW-0596">Phosphopantetheine</keyword>
<dbReference type="PROSITE" id="PS00455">
    <property type="entry name" value="AMP_BINDING"/>
    <property type="match status" value="1"/>
</dbReference>
<name>A0A1N7PAR0_9PROT</name>
<dbReference type="Gene3D" id="1.10.1200.10">
    <property type="entry name" value="ACP-like"/>
    <property type="match status" value="1"/>
</dbReference>
<dbReference type="InterPro" id="IPR045851">
    <property type="entry name" value="AMP-bd_C_sf"/>
</dbReference>
<dbReference type="InterPro" id="IPR036736">
    <property type="entry name" value="ACP-like_sf"/>
</dbReference>
<dbReference type="Gene3D" id="3.40.50.1820">
    <property type="entry name" value="alpha/beta hydrolase"/>
    <property type="match status" value="1"/>
</dbReference>
<dbReference type="Gene3D" id="3.30.559.30">
    <property type="entry name" value="Nonribosomal peptide synthetase, condensation domain"/>
    <property type="match status" value="1"/>
</dbReference>
<keyword evidence="3" id="KW-0597">Phosphoprotein</keyword>
<dbReference type="NCBIfam" id="TIGR01733">
    <property type="entry name" value="AA-adenyl-dom"/>
    <property type="match status" value="1"/>
</dbReference>
<comment type="cofactor">
    <cofactor evidence="1">
        <name>pantetheine 4'-phosphate</name>
        <dbReference type="ChEBI" id="CHEBI:47942"/>
    </cofactor>
</comment>
<evidence type="ECO:0000256" key="1">
    <source>
        <dbReference type="ARBA" id="ARBA00001957"/>
    </source>
</evidence>
<dbReference type="STRING" id="80876.SAMN05421779_106188"/>
<dbReference type="Pfam" id="PF13193">
    <property type="entry name" value="AMP-binding_C"/>
    <property type="match status" value="1"/>
</dbReference>
<dbReference type="OrthoDB" id="9770470at2"/>
<dbReference type="RefSeq" id="WP_076401496.1">
    <property type="nucleotide sequence ID" value="NZ_FTOA01000006.1"/>
</dbReference>
<dbReference type="Pfam" id="PF00975">
    <property type="entry name" value="Thioesterase"/>
    <property type="match status" value="1"/>
</dbReference>
<dbReference type="Gene3D" id="3.40.50.980">
    <property type="match status" value="2"/>
</dbReference>
<dbReference type="InterPro" id="IPR000873">
    <property type="entry name" value="AMP-dep_synth/lig_dom"/>
</dbReference>
<organism evidence="5 6">
    <name type="scientific">Insolitispirillum peregrinum</name>
    <dbReference type="NCBI Taxonomy" id="80876"/>
    <lineage>
        <taxon>Bacteria</taxon>
        <taxon>Pseudomonadati</taxon>
        <taxon>Pseudomonadota</taxon>
        <taxon>Alphaproteobacteria</taxon>
        <taxon>Rhodospirillales</taxon>
        <taxon>Novispirillaceae</taxon>
        <taxon>Insolitispirillum</taxon>
    </lineage>
</organism>
<evidence type="ECO:0000259" key="4">
    <source>
        <dbReference type="PROSITE" id="PS50075"/>
    </source>
</evidence>
<dbReference type="InterPro" id="IPR025110">
    <property type="entry name" value="AMP-bd_C"/>
</dbReference>
<dbReference type="FunFam" id="3.30.300.30:FF:000010">
    <property type="entry name" value="Enterobactin synthetase component F"/>
    <property type="match status" value="1"/>
</dbReference>
<dbReference type="FunFam" id="2.30.38.10:FF:000001">
    <property type="entry name" value="Non-ribosomal peptide synthetase PvdI"/>
    <property type="match status" value="1"/>
</dbReference>
<dbReference type="GO" id="GO:0044550">
    <property type="term" value="P:secondary metabolite biosynthetic process"/>
    <property type="evidence" value="ECO:0007669"/>
    <property type="project" value="TreeGrafter"/>
</dbReference>
<dbReference type="GO" id="GO:0003824">
    <property type="term" value="F:catalytic activity"/>
    <property type="evidence" value="ECO:0007669"/>
    <property type="project" value="InterPro"/>
</dbReference>
<dbReference type="PANTHER" id="PTHR45527:SF1">
    <property type="entry name" value="FATTY ACID SYNTHASE"/>
    <property type="match status" value="1"/>
</dbReference>
<sequence>MQDTALLSSATPVATGPLTISQRRLWALVQTGNDRLPGDQVLALRFQQRTAAAGLENAITEAVRTLVARHATLRSRLEILPGGRVDVQEFTAETLPGLPVPLTISEVHNEAAERAALSADYSRAFHFPADLPWRVRLVRSPQALTLCLTLHPLIADSTSLGILAEDLLSALAGQVPLMPAAATSPTAHARAERQGLQSAACRQSSEHWRGLLQDDALPPATLPPRVMPLQAPTGDRLCPIVHVPLALAQQLRTLAGQRRLPLATLLSVPLHVLLARYSGHYRHVLGRVHPNRPTPALHRLVGRLEDIAPVVAPLTATMSFADAATSVQAAFDEACAHPLPYERLAQEVWQDAPDASGAALQTLFSHQPAPAWMAAHNKLASAGLEVTLLGLDQLAGAHSRADAALVVTSLDRPDGGITVLFNAAEDSVDPALLYQAAGHWLRLLAAFVDNPQQQIGFVPLLSDDELATLSAPYPDSAPHDQRPLHQRISAVARRAPERVAILCGDQQWTFGDLETAANRLAHHLIAAGVGPEQCVAVLLKRSPAAIIGILAVLKAGAAFVPVDPDHPDSRNHHILQDARVRVILTESPWAERIPLALRHDPAVSVLLLDHSDLSHHPDSDPAISIADNQLAYVIYTSGSTGAPKGVAVDHGPLARHLDSTATVYEMDETSRELPVLPFSSDGGHERWMVPLMLGGSIVLPHKPLLGPDEALELMHRHGVTNASLPTSYVHQLAEWADLTGAPPPARLYSFGGEAMAPSTFAMITRALRADILINGYGPTETIMTPMVWKVAAGTTFSGLHVPIGRPVGQRRAYILDANGQPVPPGVVGELYLGGDGVARGYVGRPDLTSERFVPDPFSARLGIPFPGQRWGERLYKTGDLARWQPDGMIDFIGRADQQVKLRGYRIELGEIESVIKRQPAVREAVVVLHSDAGQAAPMLVAYVVAAEGQSLDPDAVRTEAARTLPDYMVPTVVMVLPALPLTANSKLDRKALPAPGLGQRVIDPPTSAMEQMLCEIWRDVLGLAEVGIHEDYFQIGGNSIAGLKILARIKRHLPQASVAIVDLFNNHTIADLAAFLERGDASAGEVITLRAARPDAPPRPMLYCFPGLLVSTREYLKLIDYLGPDQPATGFVCYTLCEQGKLEASIADISARYADHILRRSAGQPVVFLGWSWGGLLAYETARLLAGKVDVRLIGMVDVCDMDTDFALGAIPSFAPGERDATHARVQDWLGKTRMRAEWETLLGSMDALAYEQFLSFVLNSEYDLPLDGPAVGSTEHIFWVLIDNALVFRQHQLLPHDVPIQSFAAEDTLHRGLNLIDWRQHSRLTQPAEIIAGTTHLHIIGMTAFHSRFARRIDDVVAELSLARRDAAE</sequence>
<dbReference type="InterPro" id="IPR001031">
    <property type="entry name" value="Thioesterase"/>
</dbReference>
<dbReference type="FunFam" id="3.40.50.980:FF:000001">
    <property type="entry name" value="Non-ribosomal peptide synthetase"/>
    <property type="match status" value="1"/>
</dbReference>
<dbReference type="EMBL" id="FTOA01000006">
    <property type="protein sequence ID" value="SIT07596.1"/>
    <property type="molecule type" value="Genomic_DNA"/>
</dbReference>
<reference evidence="5 6" key="1">
    <citation type="submission" date="2017-01" db="EMBL/GenBank/DDBJ databases">
        <authorList>
            <person name="Mah S.A."/>
            <person name="Swanson W.J."/>
            <person name="Moy G.W."/>
            <person name="Vacquier V.D."/>
        </authorList>
    </citation>
    <scope>NUCLEOTIDE SEQUENCE [LARGE SCALE GENOMIC DNA]</scope>
    <source>
        <strain evidence="5 6">DSM 11589</strain>
    </source>
</reference>
<dbReference type="PROSITE" id="PS50075">
    <property type="entry name" value="CARRIER"/>
    <property type="match status" value="1"/>
</dbReference>
<dbReference type="GO" id="GO:0005737">
    <property type="term" value="C:cytoplasm"/>
    <property type="evidence" value="ECO:0007669"/>
    <property type="project" value="TreeGrafter"/>
</dbReference>
<accession>A0A1N7PAR0</accession>
<dbReference type="PANTHER" id="PTHR45527">
    <property type="entry name" value="NONRIBOSOMAL PEPTIDE SYNTHETASE"/>
    <property type="match status" value="1"/>
</dbReference>
<proteinExistence type="predicted"/>
<dbReference type="Pfam" id="PF00668">
    <property type="entry name" value="Condensation"/>
    <property type="match status" value="1"/>
</dbReference>
<dbReference type="InterPro" id="IPR010071">
    <property type="entry name" value="AA_adenyl_dom"/>
</dbReference>
<gene>
    <name evidence="5" type="ORF">SAMN05421779_106188</name>
</gene>
<dbReference type="InterPro" id="IPR029058">
    <property type="entry name" value="AB_hydrolase_fold"/>
</dbReference>
<dbReference type="SUPFAM" id="SSF56801">
    <property type="entry name" value="Acetyl-CoA synthetase-like"/>
    <property type="match status" value="1"/>
</dbReference>
<dbReference type="SUPFAM" id="SSF52777">
    <property type="entry name" value="CoA-dependent acyltransferases"/>
    <property type="match status" value="2"/>
</dbReference>
<dbReference type="CDD" id="cd17649">
    <property type="entry name" value="A_NRPS_PvdJ-like"/>
    <property type="match status" value="1"/>
</dbReference>
<protein>
    <submittedName>
        <fullName evidence="5">Amino acid adenylation domain-containing protein</fullName>
    </submittedName>
</protein>
<dbReference type="GO" id="GO:0043041">
    <property type="term" value="P:amino acid activation for nonribosomal peptide biosynthetic process"/>
    <property type="evidence" value="ECO:0007669"/>
    <property type="project" value="TreeGrafter"/>
</dbReference>
<dbReference type="Proteomes" id="UP000185678">
    <property type="component" value="Unassembled WGS sequence"/>
</dbReference>
<dbReference type="Gene3D" id="2.30.38.10">
    <property type="entry name" value="Luciferase, Domain 3"/>
    <property type="match status" value="1"/>
</dbReference>
<dbReference type="Gene3D" id="3.30.559.10">
    <property type="entry name" value="Chloramphenicol acetyltransferase-like domain"/>
    <property type="match status" value="1"/>
</dbReference>
<dbReference type="InterPro" id="IPR001242">
    <property type="entry name" value="Condensation_dom"/>
</dbReference>